<dbReference type="InterPro" id="IPR011059">
    <property type="entry name" value="Metal-dep_hydrolase_composite"/>
</dbReference>
<dbReference type="Gene3D" id="2.30.40.10">
    <property type="entry name" value="Urease, subunit C, domain 1"/>
    <property type="match status" value="1"/>
</dbReference>
<dbReference type="Pfam" id="PF07969">
    <property type="entry name" value="Amidohydro_3"/>
    <property type="match status" value="1"/>
</dbReference>
<dbReference type="RefSeq" id="WP_323249392.1">
    <property type="nucleotide sequence ID" value="NZ_JAYFUL010000016.1"/>
</dbReference>
<keyword evidence="1" id="KW-0732">Signal</keyword>
<evidence type="ECO:0000259" key="2">
    <source>
        <dbReference type="Pfam" id="PF07969"/>
    </source>
</evidence>
<proteinExistence type="predicted"/>
<name>A0ABU5QNJ2_9BACT</name>
<dbReference type="SUPFAM" id="SSF51338">
    <property type="entry name" value="Composite domain of metallo-dependent hydrolases"/>
    <property type="match status" value="1"/>
</dbReference>
<keyword evidence="4" id="KW-1185">Reference proteome</keyword>
<dbReference type="InterPro" id="IPR033932">
    <property type="entry name" value="YtcJ-like"/>
</dbReference>
<protein>
    <submittedName>
        <fullName evidence="3">Amidohydrolase</fullName>
        <ecNumber evidence="3">3.5.-.-</ecNumber>
    </submittedName>
</protein>
<dbReference type="SUPFAM" id="SSF51556">
    <property type="entry name" value="Metallo-dependent hydrolases"/>
    <property type="match status" value="1"/>
</dbReference>
<accession>A0ABU5QNJ2</accession>
<organism evidence="3 4">
    <name type="scientific">Arcicella aquatica</name>
    <dbReference type="NCBI Taxonomy" id="217141"/>
    <lineage>
        <taxon>Bacteria</taxon>
        <taxon>Pseudomonadati</taxon>
        <taxon>Bacteroidota</taxon>
        <taxon>Cytophagia</taxon>
        <taxon>Cytophagales</taxon>
        <taxon>Flectobacillaceae</taxon>
        <taxon>Arcicella</taxon>
    </lineage>
</organism>
<evidence type="ECO:0000256" key="1">
    <source>
        <dbReference type="SAM" id="SignalP"/>
    </source>
</evidence>
<dbReference type="PANTHER" id="PTHR22642:SF21">
    <property type="entry name" value="PERIPLASMIC PROTEIN"/>
    <property type="match status" value="1"/>
</dbReference>
<reference evidence="3 4" key="1">
    <citation type="submission" date="2023-12" db="EMBL/GenBank/DDBJ databases">
        <title>Novel species of the genus Arcicella isolated from rivers.</title>
        <authorList>
            <person name="Lu H."/>
        </authorList>
    </citation>
    <scope>NUCLEOTIDE SEQUENCE [LARGE SCALE GENOMIC DNA]</scope>
    <source>
        <strain evidence="3 4">LMG 21963</strain>
    </source>
</reference>
<feature type="domain" description="Amidohydrolase 3" evidence="2">
    <location>
        <begin position="72"/>
        <end position="560"/>
    </location>
</feature>
<dbReference type="EMBL" id="JAYFUL010000016">
    <property type="protein sequence ID" value="MEA5258355.1"/>
    <property type="molecule type" value="Genomic_DNA"/>
</dbReference>
<evidence type="ECO:0000313" key="3">
    <source>
        <dbReference type="EMBL" id="MEA5258355.1"/>
    </source>
</evidence>
<dbReference type="GO" id="GO:0016787">
    <property type="term" value="F:hydrolase activity"/>
    <property type="evidence" value="ECO:0007669"/>
    <property type="project" value="UniProtKB-KW"/>
</dbReference>
<dbReference type="Gene3D" id="3.10.310.70">
    <property type="match status" value="1"/>
</dbReference>
<feature type="chain" id="PRO_5046119050" evidence="1">
    <location>
        <begin position="21"/>
        <end position="591"/>
    </location>
</feature>
<dbReference type="Gene3D" id="3.20.20.140">
    <property type="entry name" value="Metal-dependent hydrolases"/>
    <property type="match status" value="1"/>
</dbReference>
<dbReference type="CDD" id="cd01300">
    <property type="entry name" value="YtcJ_like"/>
    <property type="match status" value="1"/>
</dbReference>
<keyword evidence="3" id="KW-0378">Hydrolase</keyword>
<sequence>MKTLSSLAFLFFALIGNVVAQQKADMIIINGKVNTLDDTHQKAEAVAILGNKILAVGTNKEILKLKNAKTKLVDAQQKTIVPGLFDSHLHVIRGGRFYNTELRWDGVKSLKSALEMLKEQAQRTPEGQWVRVVGGWNEYQFEEKRLPTIQEINDATGNTPTFILYLYGKAWLNQAGIKKLNITGETANPIAGLIEKDTNGNPTGLLVAEPNAFILYSTLAKLPELNNEEKINSTLQYMTELNRLGVTAVMDAGGGFQNFPDDYNITDSLNKAGKITVRLPYYLFAQKKGTELKDYTRWTGTVDLEHQHGNSINEIDYHVEGGGENLVADAADFENFLFPRPELPNSMESSLKPVLQLLVKNRWPFRLHATYNESISRDLAVIEEVNKATPLNGLVWFFDHAETISEENMQRIKALGGGIAVQHRMAYQGESFIRRYGKNAALASPPVKRMLELGIPVGLGTDGTRVASYNPWGSLYWITSGKTIGGTQVMAKENTLDRNTALKLITAGGYSLIKEQNKGKIQAGYFADLIVLSDDYFEVTEEKIKDITSELTIVDGKVVFGTGTFQSVAPQALPVIPSWSPVKYYGGFQTK</sequence>
<gene>
    <name evidence="3" type="ORF">VB264_11230</name>
</gene>
<dbReference type="Proteomes" id="UP001304671">
    <property type="component" value="Unassembled WGS sequence"/>
</dbReference>
<dbReference type="EC" id="3.5.-.-" evidence="3"/>
<comment type="caution">
    <text evidence="3">The sequence shown here is derived from an EMBL/GenBank/DDBJ whole genome shotgun (WGS) entry which is preliminary data.</text>
</comment>
<evidence type="ECO:0000313" key="4">
    <source>
        <dbReference type="Proteomes" id="UP001304671"/>
    </source>
</evidence>
<dbReference type="InterPro" id="IPR013108">
    <property type="entry name" value="Amidohydro_3"/>
</dbReference>
<dbReference type="PANTHER" id="PTHR22642">
    <property type="entry name" value="IMIDAZOLONEPROPIONASE"/>
    <property type="match status" value="1"/>
</dbReference>
<feature type="signal peptide" evidence="1">
    <location>
        <begin position="1"/>
        <end position="20"/>
    </location>
</feature>
<dbReference type="InterPro" id="IPR032466">
    <property type="entry name" value="Metal_Hydrolase"/>
</dbReference>